<name>M3VE27_GORML</name>
<dbReference type="InterPro" id="IPR022566">
    <property type="entry name" value="DUF2613"/>
</dbReference>
<comment type="caution">
    <text evidence="2">The sequence shown here is derived from an EMBL/GenBank/DDBJ whole genome shotgun (WGS) entry which is preliminary data.</text>
</comment>
<keyword evidence="3" id="KW-1185">Reference proteome</keyword>
<reference evidence="2 3" key="1">
    <citation type="submission" date="2013-02" db="EMBL/GenBank/DDBJ databases">
        <title>Whole genome shotgun sequence of Gordonia malaquae NBRC 108250.</title>
        <authorList>
            <person name="Yoshida I."/>
            <person name="Hosoyama A."/>
            <person name="Tsuchikane K."/>
            <person name="Ando Y."/>
            <person name="Baba S."/>
            <person name="Ohji S."/>
            <person name="Hamada M."/>
            <person name="Tamura T."/>
            <person name="Yamazoe A."/>
            <person name="Yamazaki S."/>
            <person name="Fujita N."/>
        </authorList>
    </citation>
    <scope>NUCLEOTIDE SEQUENCE [LARGE SCALE GENOMIC DNA]</scope>
    <source>
        <strain evidence="2 3">NBRC 108250</strain>
    </source>
</reference>
<dbReference type="Proteomes" id="UP000035009">
    <property type="component" value="Unassembled WGS sequence"/>
</dbReference>
<organism evidence="2 3">
    <name type="scientific">Gordonia malaquae NBRC 108250</name>
    <dbReference type="NCBI Taxonomy" id="1223542"/>
    <lineage>
        <taxon>Bacteria</taxon>
        <taxon>Bacillati</taxon>
        <taxon>Actinomycetota</taxon>
        <taxon>Actinomycetes</taxon>
        <taxon>Mycobacteriales</taxon>
        <taxon>Gordoniaceae</taxon>
        <taxon>Gordonia</taxon>
    </lineage>
</organism>
<proteinExistence type="predicted"/>
<keyword evidence="1" id="KW-0472">Membrane</keyword>
<evidence type="ECO:0000313" key="2">
    <source>
        <dbReference type="EMBL" id="GAC78949.1"/>
    </source>
</evidence>
<feature type="transmembrane region" description="Helical" evidence="1">
    <location>
        <begin position="9"/>
        <end position="34"/>
    </location>
</feature>
<accession>M3VE27</accession>
<gene>
    <name evidence="2" type="ORF">GM1_005_01320</name>
</gene>
<keyword evidence="1" id="KW-0812">Transmembrane</keyword>
<dbReference type="STRING" id="410332.SAMN04488550_0459"/>
<dbReference type="EMBL" id="BAOP01000005">
    <property type="protein sequence ID" value="GAC78949.1"/>
    <property type="molecule type" value="Genomic_DNA"/>
</dbReference>
<sequence>MGGMVRDRLIYGALAAVAGVIVGIGGVFLGGVLASETKPSTDINSVNGQDGFVQGSVEYGTRGGSTSDNS</sequence>
<evidence type="ECO:0000256" key="1">
    <source>
        <dbReference type="SAM" id="Phobius"/>
    </source>
</evidence>
<evidence type="ECO:0000313" key="3">
    <source>
        <dbReference type="Proteomes" id="UP000035009"/>
    </source>
</evidence>
<dbReference type="eggNOG" id="ENOG50348TP">
    <property type="taxonomic scope" value="Bacteria"/>
</dbReference>
<dbReference type="AlphaFoldDB" id="M3VE27"/>
<dbReference type="Pfam" id="PF11021">
    <property type="entry name" value="DUF2613"/>
    <property type="match status" value="1"/>
</dbReference>
<evidence type="ECO:0008006" key="4">
    <source>
        <dbReference type="Google" id="ProtNLM"/>
    </source>
</evidence>
<keyword evidence="1" id="KW-1133">Transmembrane helix</keyword>
<protein>
    <recommendedName>
        <fullName evidence="4">DUF2613 domain-containing protein</fullName>
    </recommendedName>
</protein>